<sequence length="140" mass="15638">MAFAAVDVFSRADIFDCDAPCLIVGPAFIAELSEQIKESCHELTVKVILYGSSSLLTMPRDELLKHTLSGVTLYALAPLKMLKTRRPIVEDSCCYVPAAEQLPPFFRVPWQVGSVFVRDDMRHRIEKKLRGAKFNLGLAP</sequence>
<dbReference type="RefSeq" id="WP_307467788.1">
    <property type="nucleotide sequence ID" value="NZ_JAURUR010000012.1"/>
</dbReference>
<organism evidence="1 2">
    <name type="scientific">Deinococcus enclensis</name>
    <dbReference type="NCBI Taxonomy" id="1049582"/>
    <lineage>
        <taxon>Bacteria</taxon>
        <taxon>Thermotogati</taxon>
        <taxon>Deinococcota</taxon>
        <taxon>Deinococci</taxon>
        <taxon>Deinococcales</taxon>
        <taxon>Deinococcaceae</taxon>
        <taxon>Deinococcus</taxon>
    </lineage>
</organism>
<keyword evidence="2" id="KW-1185">Reference proteome</keyword>
<gene>
    <name evidence="1" type="ORF">QO006_003025</name>
</gene>
<dbReference type="Proteomes" id="UP001232163">
    <property type="component" value="Unassembled WGS sequence"/>
</dbReference>
<dbReference type="EMBL" id="JAURUR010000012">
    <property type="protein sequence ID" value="MDP9765574.1"/>
    <property type="molecule type" value="Genomic_DNA"/>
</dbReference>
<protein>
    <submittedName>
        <fullName evidence="1">Uncharacterized protein</fullName>
    </submittedName>
</protein>
<proteinExistence type="predicted"/>
<evidence type="ECO:0000313" key="1">
    <source>
        <dbReference type="EMBL" id="MDP9765574.1"/>
    </source>
</evidence>
<evidence type="ECO:0000313" key="2">
    <source>
        <dbReference type="Proteomes" id="UP001232163"/>
    </source>
</evidence>
<name>A0ABT9MG44_9DEIO</name>
<accession>A0ABT9MG44</accession>
<reference evidence="1 2" key="1">
    <citation type="submission" date="2023-07" db="EMBL/GenBank/DDBJ databases">
        <title>Genomic Encyclopedia of Type Strains, Phase IV (KMG-IV): sequencing the most valuable type-strain genomes for metagenomic binning, comparative biology and taxonomic classification.</title>
        <authorList>
            <person name="Goeker M."/>
        </authorList>
    </citation>
    <scope>NUCLEOTIDE SEQUENCE [LARGE SCALE GENOMIC DNA]</scope>
    <source>
        <strain evidence="1 2">NIO-1023</strain>
    </source>
</reference>
<comment type="caution">
    <text evidence="1">The sequence shown here is derived from an EMBL/GenBank/DDBJ whole genome shotgun (WGS) entry which is preliminary data.</text>
</comment>